<feature type="domain" description="RapA N-terminal Tudor like" evidence="1">
    <location>
        <begin position="7"/>
        <end position="40"/>
    </location>
</feature>
<dbReference type="Pfam" id="PF18339">
    <property type="entry name" value="Tudor_1_RapA"/>
    <property type="match status" value="1"/>
</dbReference>
<dbReference type="BioCyc" id="AMAC1300253:G12YX-500-MONOMER"/>
<dbReference type="KEGG" id="amh:I633_03145"/>
<organism evidence="2 3">
    <name type="scientific">Alteromonas mediterranea 615</name>
    <dbReference type="NCBI Taxonomy" id="1300253"/>
    <lineage>
        <taxon>Bacteria</taxon>
        <taxon>Pseudomonadati</taxon>
        <taxon>Pseudomonadota</taxon>
        <taxon>Gammaproteobacteria</taxon>
        <taxon>Alteromonadales</taxon>
        <taxon>Alteromonadaceae</taxon>
        <taxon>Alteromonas/Salinimonas group</taxon>
        <taxon>Alteromonas</taxon>
    </lineage>
</organism>
<reference evidence="2 3" key="1">
    <citation type="journal article" date="2013" name="Genome Biol. Evol.">
        <title>Genomic Diversity of "Deep Ecotype" Alteromonas macleodii Isolates: Evidence for Pan-Mediterranean Clonal Frames.</title>
        <authorList>
            <person name="Lopez-Perez M."/>
            <person name="Gonzaga A."/>
            <person name="Rodriguez-Valera F."/>
        </authorList>
    </citation>
    <scope>NUCLEOTIDE SEQUENCE [LARGE SCALE GENOMIC DNA]</scope>
    <source>
        <strain evidence="3">'English Channel 615'</strain>
    </source>
</reference>
<gene>
    <name evidence="2" type="ORF">I633_03145</name>
</gene>
<keyword evidence="2" id="KW-0067">ATP-binding</keyword>
<proteinExistence type="predicted"/>
<dbReference type="Proteomes" id="UP000014909">
    <property type="component" value="Chromosome"/>
</dbReference>
<name>S5AK34_9ALTE</name>
<dbReference type="EMBL" id="CP004846">
    <property type="protein sequence ID" value="AGP76923.1"/>
    <property type="molecule type" value="Genomic_DNA"/>
</dbReference>
<dbReference type="AlphaFoldDB" id="S5AK34"/>
<evidence type="ECO:0000313" key="2">
    <source>
        <dbReference type="EMBL" id="AGP76923.1"/>
    </source>
</evidence>
<keyword evidence="2" id="KW-0378">Hydrolase</keyword>
<accession>S5AK34</accession>
<sequence>MSSDSQFSVGQRWLSNTETELGLGVIMGTDFRSVEVLSPQLAKHVNIPNKTLH</sequence>
<evidence type="ECO:0000259" key="1">
    <source>
        <dbReference type="Pfam" id="PF18339"/>
    </source>
</evidence>
<protein>
    <submittedName>
        <fullName evidence="2">ATP-dependent helicase HepA</fullName>
    </submittedName>
</protein>
<keyword evidence="2" id="KW-0347">Helicase</keyword>
<dbReference type="GO" id="GO:0004386">
    <property type="term" value="F:helicase activity"/>
    <property type="evidence" value="ECO:0007669"/>
    <property type="project" value="UniProtKB-KW"/>
</dbReference>
<dbReference type="PATRIC" id="fig|1300253.3.peg.646"/>
<dbReference type="HOGENOM" id="CLU_3057830_0_0_6"/>
<dbReference type="Gene3D" id="2.30.30.140">
    <property type="match status" value="1"/>
</dbReference>
<dbReference type="InterPro" id="IPR040765">
    <property type="entry name" value="Tudor_1_RapA"/>
</dbReference>
<evidence type="ECO:0000313" key="3">
    <source>
        <dbReference type="Proteomes" id="UP000014909"/>
    </source>
</evidence>
<keyword evidence="2" id="KW-0547">Nucleotide-binding</keyword>